<dbReference type="InterPro" id="IPR036388">
    <property type="entry name" value="WH-like_DNA-bd_sf"/>
</dbReference>
<dbReference type="Gene3D" id="1.10.10.10">
    <property type="entry name" value="Winged helix-like DNA-binding domain superfamily/Winged helix DNA-binding domain"/>
    <property type="match status" value="1"/>
</dbReference>
<evidence type="ECO:0000313" key="2">
    <source>
        <dbReference type="EMBL" id="KAA9130812.1"/>
    </source>
</evidence>
<dbReference type="RefSeq" id="WP_150864449.1">
    <property type="nucleotide sequence ID" value="NZ_VYXP01000006.1"/>
</dbReference>
<dbReference type="EMBL" id="VYXP01000006">
    <property type="protein sequence ID" value="KAA9130812.1"/>
    <property type="molecule type" value="Genomic_DNA"/>
</dbReference>
<dbReference type="Pfam" id="PF02082">
    <property type="entry name" value="Rrf2"/>
    <property type="match status" value="1"/>
</dbReference>
<dbReference type="GO" id="GO:0005829">
    <property type="term" value="C:cytosol"/>
    <property type="evidence" value="ECO:0007669"/>
    <property type="project" value="TreeGrafter"/>
</dbReference>
<dbReference type="PANTHER" id="PTHR33221">
    <property type="entry name" value="WINGED HELIX-TURN-HELIX TRANSCRIPTIONAL REGULATOR, RRF2 FAMILY"/>
    <property type="match status" value="1"/>
</dbReference>
<gene>
    <name evidence="2" type="ORF">F3N42_10595</name>
</gene>
<dbReference type="PANTHER" id="PTHR33221:SF4">
    <property type="entry name" value="HTH-TYPE TRANSCRIPTIONAL REPRESSOR NSRR"/>
    <property type="match status" value="1"/>
</dbReference>
<dbReference type="PROSITE" id="PS51197">
    <property type="entry name" value="HTH_RRF2_2"/>
    <property type="match status" value="1"/>
</dbReference>
<organism evidence="2 3">
    <name type="scientific">Marinihelvus fidelis</name>
    <dbReference type="NCBI Taxonomy" id="2613842"/>
    <lineage>
        <taxon>Bacteria</taxon>
        <taxon>Pseudomonadati</taxon>
        <taxon>Pseudomonadota</taxon>
        <taxon>Gammaproteobacteria</taxon>
        <taxon>Chromatiales</taxon>
        <taxon>Wenzhouxiangellaceae</taxon>
        <taxon>Marinihelvus</taxon>
    </lineage>
</organism>
<reference evidence="2 3" key="1">
    <citation type="submission" date="2019-09" db="EMBL/GenBank/DDBJ databases">
        <title>Wenzhouxiangella sp. Genome sequencing and assembly.</title>
        <authorList>
            <person name="Zhang R."/>
        </authorList>
    </citation>
    <scope>NUCLEOTIDE SEQUENCE [LARGE SCALE GENOMIC DNA]</scope>
    <source>
        <strain evidence="2 3">W260</strain>
    </source>
</reference>
<accession>A0A5N0T7E3</accession>
<comment type="caution">
    <text evidence="2">The sequence shown here is derived from an EMBL/GenBank/DDBJ whole genome shotgun (WGS) entry which is preliminary data.</text>
</comment>
<dbReference type="GO" id="GO:0003700">
    <property type="term" value="F:DNA-binding transcription factor activity"/>
    <property type="evidence" value="ECO:0007669"/>
    <property type="project" value="TreeGrafter"/>
</dbReference>
<keyword evidence="1" id="KW-0238">DNA-binding</keyword>
<dbReference type="InterPro" id="IPR000944">
    <property type="entry name" value="Tscrpt_reg_Rrf2"/>
</dbReference>
<dbReference type="GO" id="GO:0003677">
    <property type="term" value="F:DNA binding"/>
    <property type="evidence" value="ECO:0007669"/>
    <property type="project" value="UniProtKB-KW"/>
</dbReference>
<evidence type="ECO:0000256" key="1">
    <source>
        <dbReference type="ARBA" id="ARBA00023125"/>
    </source>
</evidence>
<proteinExistence type="predicted"/>
<dbReference type="InterPro" id="IPR030489">
    <property type="entry name" value="TR_Rrf2-type_CS"/>
</dbReference>
<dbReference type="NCBIfam" id="TIGR00738">
    <property type="entry name" value="rrf2_super"/>
    <property type="match status" value="1"/>
</dbReference>
<name>A0A5N0T7E3_9GAMM</name>
<dbReference type="InterPro" id="IPR036390">
    <property type="entry name" value="WH_DNA-bd_sf"/>
</dbReference>
<dbReference type="Proteomes" id="UP000325372">
    <property type="component" value="Unassembled WGS sequence"/>
</dbReference>
<keyword evidence="3" id="KW-1185">Reference proteome</keyword>
<dbReference type="PROSITE" id="PS01332">
    <property type="entry name" value="HTH_RRF2_1"/>
    <property type="match status" value="1"/>
</dbReference>
<dbReference type="SUPFAM" id="SSF46785">
    <property type="entry name" value="Winged helix' DNA-binding domain"/>
    <property type="match status" value="1"/>
</dbReference>
<dbReference type="AlphaFoldDB" id="A0A5N0T7E3"/>
<protein>
    <submittedName>
        <fullName evidence="2">Rrf2 family transcriptional regulator</fullName>
    </submittedName>
</protein>
<sequence>MRTAMQLTRFTDYSIKALVYLAEHPDEWVTIRQISEDYDISRNHLMKVASFLGTQGYLRSQRGPGGGIRLRVTPSDINLADVIMDAEGSMTLLDCMNETKAEIDAVQSRLRSVLVQAIQAFVDSLSVHTLEDLVSQGEGETAAAAPQ</sequence>
<evidence type="ECO:0000313" key="3">
    <source>
        <dbReference type="Proteomes" id="UP000325372"/>
    </source>
</evidence>